<keyword evidence="4" id="KW-1185">Reference proteome</keyword>
<dbReference type="PANTHER" id="PTHR23019:SF0">
    <property type="entry name" value="NUCLEAR PORE MEMBRANE GLYCOPROTEIN 210"/>
    <property type="match status" value="1"/>
</dbReference>
<feature type="domain" description="BIG2" evidence="2">
    <location>
        <begin position="52"/>
        <end position="134"/>
    </location>
</feature>
<feature type="domain" description="BIG2" evidence="2">
    <location>
        <begin position="1148"/>
        <end position="1224"/>
    </location>
</feature>
<organism evidence="3 4">
    <name type="scientific">Velocimicrobium porci</name>
    <dbReference type="NCBI Taxonomy" id="2606634"/>
    <lineage>
        <taxon>Bacteria</taxon>
        <taxon>Bacillati</taxon>
        <taxon>Bacillota</taxon>
        <taxon>Clostridia</taxon>
        <taxon>Lachnospirales</taxon>
        <taxon>Lachnospiraceae</taxon>
        <taxon>Velocimicrobium</taxon>
    </lineage>
</organism>
<feature type="domain" description="BIG2" evidence="2">
    <location>
        <begin position="979"/>
        <end position="1056"/>
    </location>
</feature>
<evidence type="ECO:0000313" key="4">
    <source>
        <dbReference type="Proteomes" id="UP000482209"/>
    </source>
</evidence>
<feature type="domain" description="BIG2" evidence="2">
    <location>
        <begin position="475"/>
        <end position="549"/>
    </location>
</feature>
<keyword evidence="1" id="KW-1133">Transmembrane helix</keyword>
<evidence type="ECO:0000313" key="3">
    <source>
        <dbReference type="EMBL" id="MSS63762.1"/>
    </source>
</evidence>
<evidence type="ECO:0000256" key="1">
    <source>
        <dbReference type="SAM" id="Phobius"/>
    </source>
</evidence>
<dbReference type="EMBL" id="VUMT01000009">
    <property type="protein sequence ID" value="MSS63762.1"/>
    <property type="molecule type" value="Genomic_DNA"/>
</dbReference>
<feature type="domain" description="BIG2" evidence="2">
    <location>
        <begin position="647"/>
        <end position="727"/>
    </location>
</feature>
<dbReference type="InterPro" id="IPR008964">
    <property type="entry name" value="Invasin/intimin_cell_adhesion"/>
</dbReference>
<dbReference type="SMART" id="SM00635">
    <property type="entry name" value="BID_2"/>
    <property type="match status" value="11"/>
</dbReference>
<feature type="domain" description="BIG2" evidence="2">
    <location>
        <begin position="896"/>
        <end position="973"/>
    </location>
</feature>
<gene>
    <name evidence="3" type="ORF">FYJ58_07705</name>
</gene>
<reference evidence="3 4" key="1">
    <citation type="submission" date="2019-08" db="EMBL/GenBank/DDBJ databases">
        <title>In-depth cultivation of the pig gut microbiome towards novel bacterial diversity and tailored functional studies.</title>
        <authorList>
            <person name="Wylensek D."/>
            <person name="Hitch T.C.A."/>
            <person name="Clavel T."/>
        </authorList>
    </citation>
    <scope>NUCLEOTIDE SEQUENCE [LARGE SCALE GENOMIC DNA]</scope>
    <source>
        <strain evidence="3 4">WCA-693-APC-MOT-I</strain>
    </source>
</reference>
<feature type="domain" description="BIG2" evidence="2">
    <location>
        <begin position="1063"/>
        <end position="1139"/>
    </location>
</feature>
<dbReference type="InterPro" id="IPR045197">
    <property type="entry name" value="NUP210-like"/>
</dbReference>
<dbReference type="Gene3D" id="2.60.40.1080">
    <property type="match status" value="12"/>
</dbReference>
<dbReference type="InterPro" id="IPR003343">
    <property type="entry name" value="Big_2"/>
</dbReference>
<feature type="transmembrane region" description="Helical" evidence="1">
    <location>
        <begin position="12"/>
        <end position="33"/>
    </location>
</feature>
<feature type="domain" description="BIG2" evidence="2">
    <location>
        <begin position="560"/>
        <end position="641"/>
    </location>
</feature>
<sequence length="1299" mass="138640">MKQKKTKKWKGIGAYKYILLGVFVLFMSVGFIAKMGNDSEAAATLDILPEESTTSITGSDYEMTTNRMQLRFISSGEVYDDPNKFKIEWSSSEKDIADIDEGQGTSKVMLKAKTPGETVITVTIKDAVSSQTAVIAAATCKIKVKFSIDRSTSSNYMKVSQEDKLRSLILFAHDTDIQKVKSGLNLSLGDASKADWKSSKSEVVKIVKEGGKVYAQAVGAGNAVITAHYTIDTMDYSDTLNVYVMPSITDDPTDTDFTHQLKDAKMVSNNDFIYIDADFSESTENINNKIVWVIKNENQTEVLADSLGKTSEDVSLVPVSTEKNALRVEGKAGHYYVEFYAKGTYESEEKNITKVTGNGSDFVSKATNMIICANYATDFIKTVQVGDSYDIAKAFNMKTEDFLKYFDVTISITGSVATNYATYLNGVLDALKKGTVDVSVKAKSSYLAEVKELAIDGFSFDSLGNPPELKFKFEILDGISLNYTAVTIAEGATLQLIASTTSYDGTLKWESNNKNYVTVSENGLIKGVKKTDQDVIVTASLIMSDGTVKKATCIVKVEATISKIELEDKEVTIALNEKKTIEAKITPNVSTAPVEWLISDSDIVEINPTADNKSVTITGKKAGKVVLMAVNKDNFIAASCTITVVSPITSLTLSKESATIKLNNEVMRLKANYEPSDATSTDLIWQSSNESVATVDENGLVTLKSAGFTLISVKPKYNPNLLQAQCELTVIASATSISLNKSTLTLEAGAKETLELKLDPTIAQSKVTWTSMNTSVATVSNSGVVTGVGAGTTYIIVTTEEGLIAKCTVTVTQKASGIKLSTYNLLVSVGSSVTVTATPNPTTSTETKFTWTSKDASIASVTNDGVVTGVSAGQTIILVKTKGGSVEYLYVTVQDQVKGMTLNYTTRTVTKGNTITLKPVFTPANATNKNVTWTSSDSKVATISKTGKVKGIKGGAAIITCVSEDGGYVATCLIKVVEPITSLKLNKTSATIGVGKTVKLKATLKTTSATNPKLRWTTSNKKVATVSSSGTVKGKKVGSCTIKVTTTDGSKKTATCKIKVIHPVTKISLNKRVITIVKGHSTTVKATVKPSNATTKSVSWSSSDKNVAVVFGGKITGMNAGTATIRAKAKDNSKKSAVCYVTVIEEVPISSIVLSASDLTMVKGQTQKLTYSLVPSNHTDKIKFDSDNKAVATVSSSGKVTAKRAGIANVTIITSSGKQATVKITVIGLNKTSMTMEQYDTETLYVDGATTGVTWFSSAPSVATVVNGTVVARKPGTAYIYAKINGISLACRVTVTKIK</sequence>
<keyword evidence="1" id="KW-0812">Transmembrane</keyword>
<dbReference type="Pfam" id="PF02368">
    <property type="entry name" value="Big_2"/>
    <property type="match status" value="8"/>
</dbReference>
<feature type="domain" description="BIG2" evidence="2">
    <location>
        <begin position="814"/>
        <end position="891"/>
    </location>
</feature>
<keyword evidence="1" id="KW-0472">Membrane</keyword>
<name>A0A6L5XYC1_9FIRM</name>
<feature type="domain" description="BIG2" evidence="2">
    <location>
        <begin position="733"/>
        <end position="808"/>
    </location>
</feature>
<dbReference type="PANTHER" id="PTHR23019">
    <property type="entry name" value="NUCLEAR PORE MEMBRANE GLYCOPROTEIN GP210-RELATED"/>
    <property type="match status" value="1"/>
</dbReference>
<proteinExistence type="predicted"/>
<dbReference type="Proteomes" id="UP000482209">
    <property type="component" value="Unassembled WGS sequence"/>
</dbReference>
<comment type="caution">
    <text evidence="3">The sequence shown here is derived from an EMBL/GenBank/DDBJ whole genome shotgun (WGS) entry which is preliminary data.</text>
</comment>
<dbReference type="SUPFAM" id="SSF49373">
    <property type="entry name" value="Invasin/intimin cell-adhesion fragments"/>
    <property type="match status" value="10"/>
</dbReference>
<feature type="domain" description="BIG2" evidence="2">
    <location>
        <begin position="1225"/>
        <end position="1294"/>
    </location>
</feature>
<protein>
    <recommendedName>
        <fullName evidence="2">BIG2 domain-containing protein</fullName>
    </recommendedName>
</protein>
<accession>A0A6L5XYC1</accession>
<dbReference type="RefSeq" id="WP_154519166.1">
    <property type="nucleotide sequence ID" value="NZ_VUMT01000009.1"/>
</dbReference>
<evidence type="ECO:0000259" key="2">
    <source>
        <dbReference type="SMART" id="SM00635"/>
    </source>
</evidence>